<dbReference type="PATRIC" id="fig|1073351.3.peg.1205"/>
<feature type="signal peptide" evidence="2">
    <location>
        <begin position="1"/>
        <end position="24"/>
    </location>
</feature>
<evidence type="ECO:0000256" key="1">
    <source>
        <dbReference type="ARBA" id="ARBA00022729"/>
    </source>
</evidence>
<dbReference type="EMBL" id="ATFP01000018">
    <property type="protein sequence ID" value="EPH21018.1"/>
    <property type="molecule type" value="Genomic_DNA"/>
</dbReference>
<dbReference type="InterPro" id="IPR004564">
    <property type="entry name" value="OM_lipoprot_carrier_LolA-like"/>
</dbReference>
<dbReference type="Pfam" id="PF16584">
    <property type="entry name" value="LolA_2"/>
    <property type="match status" value="1"/>
</dbReference>
<name>S3YTY7_BACSE</name>
<reference evidence="3 4" key="1">
    <citation type="submission" date="2013-05" db="EMBL/GenBank/DDBJ databases">
        <title>The Genome Sequence of Bacteroides stercoris CC31F.</title>
        <authorList>
            <consortium name="The Broad Institute Genomics Platform"/>
            <person name="Earl A."/>
            <person name="Ward D."/>
            <person name="Feldgarden M."/>
            <person name="Gevers D."/>
            <person name="Oliphant K."/>
            <person name="Allen-Vercoe E."/>
            <person name="Walker B."/>
            <person name="Young S."/>
            <person name="Zeng Q."/>
            <person name="Gargeya S."/>
            <person name="Fitzgerald M."/>
            <person name="Haas B."/>
            <person name="Abouelleil A."/>
            <person name="Allen A.W."/>
            <person name="Alvarado L."/>
            <person name="Arachchi H.M."/>
            <person name="Berlin A.M."/>
            <person name="Chapman S.B."/>
            <person name="Gainer-Dewar J."/>
            <person name="Goldberg J."/>
            <person name="Griggs A."/>
            <person name="Gujja S."/>
            <person name="Hansen M."/>
            <person name="Howarth C."/>
            <person name="Imamovic A."/>
            <person name="Ireland A."/>
            <person name="Larimer J."/>
            <person name="McCowan C."/>
            <person name="Murphy C."/>
            <person name="Pearson M."/>
            <person name="Poon T.W."/>
            <person name="Priest M."/>
            <person name="Roberts A."/>
            <person name="Saif S."/>
            <person name="Shea T."/>
            <person name="Sisk P."/>
            <person name="Sykes S."/>
            <person name="Wortman J."/>
            <person name="Nusbaum C."/>
            <person name="Birren B."/>
        </authorList>
    </citation>
    <scope>NUCLEOTIDE SEQUENCE [LARGE SCALE GENOMIC DNA]</scope>
    <source>
        <strain evidence="3 4">CC31F</strain>
    </source>
</reference>
<comment type="caution">
    <text evidence="3">The sequence shown here is derived from an EMBL/GenBank/DDBJ whole genome shotgun (WGS) entry which is preliminary data.</text>
</comment>
<dbReference type="HOGENOM" id="CLU_105362_1_0_10"/>
<dbReference type="InterPro" id="IPR029046">
    <property type="entry name" value="LolA/LolB/LppX"/>
</dbReference>
<dbReference type="SUPFAM" id="SSF89392">
    <property type="entry name" value="Prokaryotic lipoproteins and lipoprotein localization factors"/>
    <property type="match status" value="1"/>
</dbReference>
<dbReference type="CDD" id="cd16325">
    <property type="entry name" value="LolA"/>
    <property type="match status" value="1"/>
</dbReference>
<gene>
    <name evidence="3" type="ORF">HMPREF1181_01217</name>
</gene>
<organism evidence="3 4">
    <name type="scientific">Bacteroides stercoris CC31F</name>
    <dbReference type="NCBI Taxonomy" id="1073351"/>
    <lineage>
        <taxon>Bacteria</taxon>
        <taxon>Pseudomonadati</taxon>
        <taxon>Bacteroidota</taxon>
        <taxon>Bacteroidia</taxon>
        <taxon>Bacteroidales</taxon>
        <taxon>Bacteroidaceae</taxon>
        <taxon>Bacteroides</taxon>
    </lineage>
</organism>
<proteinExistence type="predicted"/>
<dbReference type="AlphaFoldDB" id="S3YTY7"/>
<dbReference type="Proteomes" id="UP000014614">
    <property type="component" value="Unassembled WGS sequence"/>
</dbReference>
<dbReference type="Gene3D" id="2.50.20.10">
    <property type="entry name" value="Lipoprotein localisation LolA/LolB/LppX"/>
    <property type="match status" value="1"/>
</dbReference>
<protein>
    <recommendedName>
        <fullName evidence="5">Outer membrane lipoprotein-sorting protein</fullName>
    </recommendedName>
</protein>
<accession>S3YTY7</accession>
<evidence type="ECO:0000313" key="4">
    <source>
        <dbReference type="Proteomes" id="UP000014614"/>
    </source>
</evidence>
<keyword evidence="1 2" id="KW-0732">Signal</keyword>
<evidence type="ECO:0000313" key="3">
    <source>
        <dbReference type="EMBL" id="EPH21018.1"/>
    </source>
</evidence>
<sequence>MKYMKINSLLFTVWMLFLTIPMVAQQPDARDILDRAADAFRREGGVKITFSVRAPEGNTNGSIRLKGDKFLLETEGVTTWFDGRTQWSYLASSDEVNVSEPTPEELQSINPYSWLSLYKQDYKLKVAKTGNASDDTAYKVVMNATKRSQDMQCIILYIEKGSFRPLKLSMVQRGSKDAAVVFINSYQTGKNYDDSLFVFDRKAYPTAELVDLR</sequence>
<evidence type="ECO:0008006" key="5">
    <source>
        <dbReference type="Google" id="ProtNLM"/>
    </source>
</evidence>
<feature type="chain" id="PRO_5004514377" description="Outer membrane lipoprotein-sorting protein" evidence="2">
    <location>
        <begin position="25"/>
        <end position="213"/>
    </location>
</feature>
<evidence type="ECO:0000256" key="2">
    <source>
        <dbReference type="SAM" id="SignalP"/>
    </source>
</evidence>